<dbReference type="Proteomes" id="UP000823521">
    <property type="component" value="Unassembled WGS sequence"/>
</dbReference>
<dbReference type="Pfam" id="PF00196">
    <property type="entry name" value="GerE"/>
    <property type="match status" value="1"/>
</dbReference>
<dbReference type="PRINTS" id="PR00364">
    <property type="entry name" value="DISEASERSIST"/>
</dbReference>
<dbReference type="InterPro" id="IPR000792">
    <property type="entry name" value="Tscrpt_reg_LuxR_C"/>
</dbReference>
<organism evidence="2 3">
    <name type="scientific">Micromonospora echinofusca</name>
    <dbReference type="NCBI Taxonomy" id="47858"/>
    <lineage>
        <taxon>Bacteria</taxon>
        <taxon>Bacillati</taxon>
        <taxon>Actinomycetota</taxon>
        <taxon>Actinomycetes</taxon>
        <taxon>Micromonosporales</taxon>
        <taxon>Micromonosporaceae</taxon>
        <taxon>Micromonospora</taxon>
    </lineage>
</organism>
<protein>
    <recommendedName>
        <fullName evidence="1">HTH luxR-type domain-containing protein</fullName>
    </recommendedName>
</protein>
<evidence type="ECO:0000259" key="1">
    <source>
        <dbReference type="PROSITE" id="PS50043"/>
    </source>
</evidence>
<dbReference type="InterPro" id="IPR036388">
    <property type="entry name" value="WH-like_DNA-bd_sf"/>
</dbReference>
<dbReference type="SUPFAM" id="SSF52540">
    <property type="entry name" value="P-loop containing nucleoside triphosphate hydrolases"/>
    <property type="match status" value="1"/>
</dbReference>
<dbReference type="PRINTS" id="PR00038">
    <property type="entry name" value="HTHLUXR"/>
</dbReference>
<comment type="caution">
    <text evidence="2">The sequence shown here is derived from an EMBL/GenBank/DDBJ whole genome shotgun (WGS) entry which is preliminary data.</text>
</comment>
<dbReference type="Gene3D" id="1.10.10.10">
    <property type="entry name" value="Winged helix-like DNA-binding domain superfamily/Winged helix DNA-binding domain"/>
    <property type="match status" value="1"/>
</dbReference>
<dbReference type="PROSITE" id="PS50043">
    <property type="entry name" value="HTH_LUXR_2"/>
    <property type="match status" value="1"/>
</dbReference>
<reference evidence="2 3" key="1">
    <citation type="submission" date="2019-12" db="EMBL/GenBank/DDBJ databases">
        <title>Whole genome sequencing of endophytic Actinobacterium Micromonospora sp. MPMI6T.</title>
        <authorList>
            <person name="Evv R."/>
            <person name="Podile A.R."/>
        </authorList>
    </citation>
    <scope>NUCLEOTIDE SEQUENCE [LARGE SCALE GENOMIC DNA]</scope>
    <source>
        <strain evidence="2 3">MPMI6</strain>
    </source>
</reference>
<dbReference type="Gene3D" id="3.40.50.300">
    <property type="entry name" value="P-loop containing nucleotide triphosphate hydrolases"/>
    <property type="match status" value="1"/>
</dbReference>
<feature type="domain" description="HTH luxR-type" evidence="1">
    <location>
        <begin position="703"/>
        <end position="768"/>
    </location>
</feature>
<accession>A0ABS3VNJ3</accession>
<dbReference type="InterPro" id="IPR058852">
    <property type="entry name" value="HTH_77"/>
</dbReference>
<dbReference type="SUPFAM" id="SSF46894">
    <property type="entry name" value="C-terminal effector domain of the bipartite response regulators"/>
    <property type="match status" value="1"/>
</dbReference>
<dbReference type="RefSeq" id="WP_208812739.1">
    <property type="nucleotide sequence ID" value="NZ_WVUH01000051.1"/>
</dbReference>
<sequence>MSPQSYAWQLPEPLDSLVGREQELRRLRTLLPSHQLITLVGPGGVGKTRLGTELVRSMPRGRVELAFLAELDGVPDRGLPLRAMAEALGLGEGAAQRDWEALAEVIGERRMVTVLDSCERLLDSSLASVGSLLRRCPRLRIVATSREPLRVPGELVFPVEALSLPDLGSDLNRTAALRADAVRLFVARARCCDPTFELTDDNAGTVAEICHRLDGLPLAVELAARRIGALPPEGVLAALDDQLALLTDGSRTGPDRHRELRAAVRWSSNLLTQREKMVFRRLSVLVGGFDVAAAIAVCQDGTLRSAEVPGILRALVDKSLVARVGSKGGPIRYRQLNAFRAYGGELLATSGELPATRDRAAGWLARLARPITTTLCVRGVLLRRLREEQENLTAALRFTAAQTAAHSGAVKRDRHLLLAIALARVCQEQDRPAAGRAVLAEALDRVSESAFRGEALATAAALAARQHDLGPALRLAEEAVSVERASGRRLGLAKALDALSFAHLCRGENALAAAAQRECVAVTVASGRVLDIALARHNLAWQLLQTGELVEAEKLLKLALPVYRRHRPSPRAHAVGLHTAGLLHLMRGELATAEKYFMEGLGQAPADSVDGAPLVEALAIIAVEHGAPSRALRLAAAAAAARRRHDVAPTPDWHRRVSVAIEMARRQLDGPAAEVATADGERLRGDVLRSYALRGVNGSGEGPRRAKQILTEEELRIVSLVAQGATNREVADELRLSIGTIKARLTHILDTLALKSRTQLAVWAVRHPGGDDEVS</sequence>
<dbReference type="Pfam" id="PF25872">
    <property type="entry name" value="HTH_77"/>
    <property type="match status" value="1"/>
</dbReference>
<dbReference type="SMART" id="SM00421">
    <property type="entry name" value="HTH_LUXR"/>
    <property type="match status" value="1"/>
</dbReference>
<dbReference type="EMBL" id="WVUH01000051">
    <property type="protein sequence ID" value="MBO4206108.1"/>
    <property type="molecule type" value="Genomic_DNA"/>
</dbReference>
<dbReference type="CDD" id="cd06170">
    <property type="entry name" value="LuxR_C_like"/>
    <property type="match status" value="1"/>
</dbReference>
<dbReference type="InterPro" id="IPR011990">
    <property type="entry name" value="TPR-like_helical_dom_sf"/>
</dbReference>
<gene>
    <name evidence="2" type="ORF">GSF22_08820</name>
</gene>
<name>A0ABS3VNJ3_MICEH</name>
<dbReference type="PANTHER" id="PTHR47691">
    <property type="entry name" value="REGULATOR-RELATED"/>
    <property type="match status" value="1"/>
</dbReference>
<evidence type="ECO:0000313" key="2">
    <source>
        <dbReference type="EMBL" id="MBO4206108.1"/>
    </source>
</evidence>
<dbReference type="PANTHER" id="PTHR47691:SF3">
    <property type="entry name" value="HTH-TYPE TRANSCRIPTIONAL REGULATOR RV0890C-RELATED"/>
    <property type="match status" value="1"/>
</dbReference>
<evidence type="ECO:0000313" key="3">
    <source>
        <dbReference type="Proteomes" id="UP000823521"/>
    </source>
</evidence>
<dbReference type="SUPFAM" id="SSF48452">
    <property type="entry name" value="TPR-like"/>
    <property type="match status" value="1"/>
</dbReference>
<keyword evidence="3" id="KW-1185">Reference proteome</keyword>
<dbReference type="InterPro" id="IPR016032">
    <property type="entry name" value="Sig_transdc_resp-reg_C-effctor"/>
</dbReference>
<dbReference type="InterPro" id="IPR027417">
    <property type="entry name" value="P-loop_NTPase"/>
</dbReference>
<dbReference type="Gene3D" id="1.25.40.10">
    <property type="entry name" value="Tetratricopeptide repeat domain"/>
    <property type="match status" value="1"/>
</dbReference>
<proteinExistence type="predicted"/>